<accession>X1RTI0</accession>
<gene>
    <name evidence="1" type="ORF">S12H4_05920</name>
</gene>
<protein>
    <submittedName>
        <fullName evidence="1">Uncharacterized protein</fullName>
    </submittedName>
</protein>
<sequence>YSKPKNPRTEIQQENRNYITLANIEWKTGGYSDLDRKAWNFYAKTKAKNISGYNAFVKFYLNAMVNNNEWTSVKNCSIYDINSSSAKVSIDIETDREGILYLGTSKYYMAKEYYPVFSEGKYIFTLTELDPNTKYFFYIKNVYTT</sequence>
<dbReference type="EMBL" id="BARW01002018">
    <property type="protein sequence ID" value="GAI66485.1"/>
    <property type="molecule type" value="Genomic_DNA"/>
</dbReference>
<name>X1RTI0_9ZZZZ</name>
<proteinExistence type="predicted"/>
<dbReference type="AlphaFoldDB" id="X1RTI0"/>
<feature type="non-terminal residue" evidence="1">
    <location>
        <position position="1"/>
    </location>
</feature>
<evidence type="ECO:0000313" key="1">
    <source>
        <dbReference type="EMBL" id="GAI66485.1"/>
    </source>
</evidence>
<organism evidence="1">
    <name type="scientific">marine sediment metagenome</name>
    <dbReference type="NCBI Taxonomy" id="412755"/>
    <lineage>
        <taxon>unclassified sequences</taxon>
        <taxon>metagenomes</taxon>
        <taxon>ecological metagenomes</taxon>
    </lineage>
</organism>
<comment type="caution">
    <text evidence="1">The sequence shown here is derived from an EMBL/GenBank/DDBJ whole genome shotgun (WGS) entry which is preliminary data.</text>
</comment>
<reference evidence="1" key="1">
    <citation type="journal article" date="2014" name="Front. Microbiol.">
        <title>High frequency of phylogenetically diverse reductive dehalogenase-homologous genes in deep subseafloor sedimentary metagenomes.</title>
        <authorList>
            <person name="Kawai M."/>
            <person name="Futagami T."/>
            <person name="Toyoda A."/>
            <person name="Takaki Y."/>
            <person name="Nishi S."/>
            <person name="Hori S."/>
            <person name="Arai W."/>
            <person name="Tsubouchi T."/>
            <person name="Morono Y."/>
            <person name="Uchiyama I."/>
            <person name="Ito T."/>
            <person name="Fujiyama A."/>
            <person name="Inagaki F."/>
            <person name="Takami H."/>
        </authorList>
    </citation>
    <scope>NUCLEOTIDE SEQUENCE</scope>
    <source>
        <strain evidence="1">Expedition CK06-06</strain>
    </source>
</reference>